<evidence type="ECO:0000313" key="7">
    <source>
        <dbReference type="Proteomes" id="UP000078387"/>
    </source>
</evidence>
<gene>
    <name evidence="6" type="ORF">CL6EHI_012380</name>
</gene>
<dbReference type="VEuPathDB" id="AmoebaDB:EHI_012380"/>
<evidence type="ECO:0000256" key="2">
    <source>
        <dbReference type="ARBA" id="ARBA00022741"/>
    </source>
</evidence>
<evidence type="ECO:0000313" key="6">
    <source>
        <dbReference type="EMBL" id="GAT91924.1"/>
    </source>
</evidence>
<evidence type="ECO:0000256" key="1">
    <source>
        <dbReference type="ARBA" id="ARBA00010142"/>
    </source>
</evidence>
<dbReference type="SMART" id="SM00173">
    <property type="entry name" value="RAS"/>
    <property type="match status" value="1"/>
</dbReference>
<dbReference type="InterPro" id="IPR027417">
    <property type="entry name" value="P-loop_NTPase"/>
</dbReference>
<dbReference type="PROSITE" id="PS51420">
    <property type="entry name" value="RHO"/>
    <property type="match status" value="1"/>
</dbReference>
<dbReference type="NCBIfam" id="TIGR00231">
    <property type="entry name" value="small_GTP"/>
    <property type="match status" value="1"/>
</dbReference>
<keyword evidence="3" id="KW-0342">GTP-binding</keyword>
<dbReference type="Pfam" id="PF00071">
    <property type="entry name" value="Ras"/>
    <property type="match status" value="1"/>
</dbReference>
<feature type="region of interest" description="Disordered" evidence="5">
    <location>
        <begin position="218"/>
        <end position="239"/>
    </location>
</feature>
<dbReference type="PRINTS" id="PR00449">
    <property type="entry name" value="RASTRNSFRMNG"/>
</dbReference>
<organism evidence="6 7">
    <name type="scientific">Entamoeba histolytica</name>
    <dbReference type="NCBI Taxonomy" id="5759"/>
    <lineage>
        <taxon>Eukaryota</taxon>
        <taxon>Amoebozoa</taxon>
        <taxon>Evosea</taxon>
        <taxon>Archamoebae</taxon>
        <taxon>Mastigamoebida</taxon>
        <taxon>Entamoebidae</taxon>
        <taxon>Entamoeba</taxon>
    </lineage>
</organism>
<keyword evidence="4" id="KW-0449">Lipoprotein</keyword>
<dbReference type="FunFam" id="3.40.50.300:FF:001606">
    <property type="entry name" value="Rab family GTPase"/>
    <property type="match status" value="1"/>
</dbReference>
<dbReference type="SMART" id="SM00175">
    <property type="entry name" value="RAB"/>
    <property type="match status" value="1"/>
</dbReference>
<dbReference type="AlphaFoldDB" id="A0A5K1VP61"/>
<name>A0A5K1VP61_ENTHI</name>
<sequence length="239" mass="26646">MKTITISVGLCGDSGVGKTGIFKRYITGKYTGTEKASVSCDVSCKKLNIEGEAYNLQLWDTAGQEVFRSITASYFRNRHVMCFCFDITKKASFSSISGWLREFQQNQNPSFTTKLILVGCKSDLEGNRQITTTEAEQFAQENKMSYYECSAKTNVGIDQLFSHAISLVRNGEIPLDQLSTRRNTVASTIHENQPKTSNVNNITRTAFYQKQSQSQQLDASQSVNLNQPPTSQSQFSSCC</sequence>
<dbReference type="InterPro" id="IPR005225">
    <property type="entry name" value="Small_GTP-bd"/>
</dbReference>
<dbReference type="OMA" id="QYTGTEK"/>
<dbReference type="GO" id="GO:0003924">
    <property type="term" value="F:GTPase activity"/>
    <property type="evidence" value="ECO:0007669"/>
    <property type="project" value="InterPro"/>
</dbReference>
<dbReference type="PROSITE" id="PS51419">
    <property type="entry name" value="RAB"/>
    <property type="match status" value="1"/>
</dbReference>
<dbReference type="InterPro" id="IPR050227">
    <property type="entry name" value="Rab"/>
</dbReference>
<dbReference type="VEuPathDB" id="AmoebaDB:KM1_188040"/>
<comment type="similarity">
    <text evidence="1">Belongs to the small GTPase superfamily. Rho family.</text>
</comment>
<dbReference type="Gene3D" id="3.40.50.300">
    <property type="entry name" value="P-loop containing nucleotide triphosphate hydrolases"/>
    <property type="match status" value="1"/>
</dbReference>
<feature type="compositionally biased region" description="Polar residues" evidence="5">
    <location>
        <begin position="223"/>
        <end position="239"/>
    </location>
</feature>
<dbReference type="GO" id="GO:0005525">
    <property type="term" value="F:GTP binding"/>
    <property type="evidence" value="ECO:0007669"/>
    <property type="project" value="UniProtKB-KW"/>
</dbReference>
<dbReference type="PANTHER" id="PTHR47977">
    <property type="entry name" value="RAS-RELATED PROTEIN RAB"/>
    <property type="match status" value="1"/>
</dbReference>
<evidence type="ECO:0000256" key="5">
    <source>
        <dbReference type="SAM" id="MobiDB-lite"/>
    </source>
</evidence>
<dbReference type="EMBL" id="BDEQ01000001">
    <property type="protein sequence ID" value="GAT91924.1"/>
    <property type="molecule type" value="Genomic_DNA"/>
</dbReference>
<dbReference type="CDD" id="cd00154">
    <property type="entry name" value="Rab"/>
    <property type="match status" value="1"/>
</dbReference>
<evidence type="ECO:0000256" key="3">
    <source>
        <dbReference type="ARBA" id="ARBA00023134"/>
    </source>
</evidence>
<dbReference type="Proteomes" id="UP000078387">
    <property type="component" value="Unassembled WGS sequence"/>
</dbReference>
<proteinExistence type="inferred from homology"/>
<reference evidence="6 7" key="1">
    <citation type="submission" date="2016-05" db="EMBL/GenBank/DDBJ databases">
        <title>First whole genome sequencing of Entamoeba histolytica HM1:IMSS-clone-6.</title>
        <authorList>
            <person name="Mukherjee Avik.K."/>
            <person name="Izumyama S."/>
            <person name="Nakada-Tsukui K."/>
            <person name="Nozaki T."/>
        </authorList>
    </citation>
    <scope>NUCLEOTIDE SEQUENCE [LARGE SCALE GENOMIC DNA]</scope>
    <source>
        <strain evidence="6 7">HM1:IMSS clone 6</strain>
    </source>
</reference>
<dbReference type="PROSITE" id="PS51421">
    <property type="entry name" value="RAS"/>
    <property type="match status" value="1"/>
</dbReference>
<dbReference type="InterPro" id="IPR001806">
    <property type="entry name" value="Small_GTPase"/>
</dbReference>
<dbReference type="SMART" id="SM00176">
    <property type="entry name" value="RAN"/>
    <property type="match status" value="1"/>
</dbReference>
<evidence type="ECO:0000256" key="4">
    <source>
        <dbReference type="ARBA" id="ARBA00023288"/>
    </source>
</evidence>
<accession>A0A5K1VP61</accession>
<dbReference type="VEuPathDB" id="AmoebaDB:EHI7A_109720"/>
<dbReference type="SMART" id="SM00174">
    <property type="entry name" value="RHO"/>
    <property type="match status" value="1"/>
</dbReference>
<dbReference type="VEuPathDB" id="AmoebaDB:EHI8A_118530"/>
<dbReference type="SUPFAM" id="SSF52540">
    <property type="entry name" value="P-loop containing nucleoside triphosphate hydrolases"/>
    <property type="match status" value="1"/>
</dbReference>
<protein>
    <submittedName>
        <fullName evidence="6">Rab family GTPase</fullName>
    </submittedName>
</protein>
<comment type="caution">
    <text evidence="6">The sequence shown here is derived from an EMBL/GenBank/DDBJ whole genome shotgun (WGS) entry which is preliminary data.</text>
</comment>
<keyword evidence="2" id="KW-0547">Nucleotide-binding</keyword>
<dbReference type="VEuPathDB" id="AmoebaDB:EHI5A_111550"/>